<dbReference type="InterPro" id="IPR009071">
    <property type="entry name" value="HMG_box_dom"/>
</dbReference>
<feature type="region of interest" description="Disordered" evidence="2">
    <location>
        <begin position="210"/>
        <end position="232"/>
    </location>
</feature>
<evidence type="ECO:0000259" key="3">
    <source>
        <dbReference type="PROSITE" id="PS50118"/>
    </source>
</evidence>
<feature type="DNA-binding region" description="HMG box" evidence="1">
    <location>
        <begin position="16"/>
        <end position="86"/>
    </location>
</feature>
<dbReference type="AlphaFoldDB" id="A0A0K6G890"/>
<feature type="domain" description="HMG box" evidence="3">
    <location>
        <begin position="16"/>
        <end position="86"/>
    </location>
</feature>
<proteinExistence type="predicted"/>
<reference evidence="4 5" key="1">
    <citation type="submission" date="2015-07" db="EMBL/GenBank/DDBJ databases">
        <authorList>
            <person name="Noorani M."/>
        </authorList>
    </citation>
    <scope>NUCLEOTIDE SEQUENCE [LARGE SCALE GENOMIC DNA]</scope>
    <source>
        <strain evidence="4">BBA 69670</strain>
    </source>
</reference>
<dbReference type="InterPro" id="IPR036910">
    <property type="entry name" value="HMG_box_dom_sf"/>
</dbReference>
<organism evidence="4 5">
    <name type="scientific">Rhizoctonia solani</name>
    <dbReference type="NCBI Taxonomy" id="456999"/>
    <lineage>
        <taxon>Eukaryota</taxon>
        <taxon>Fungi</taxon>
        <taxon>Dikarya</taxon>
        <taxon>Basidiomycota</taxon>
        <taxon>Agaricomycotina</taxon>
        <taxon>Agaricomycetes</taxon>
        <taxon>Cantharellales</taxon>
        <taxon>Ceratobasidiaceae</taxon>
        <taxon>Rhizoctonia</taxon>
    </lineage>
</organism>
<feature type="compositionally biased region" description="Low complexity" evidence="2">
    <location>
        <begin position="220"/>
        <end position="232"/>
    </location>
</feature>
<protein>
    <recommendedName>
        <fullName evidence="3">HMG box domain-containing protein</fullName>
    </recommendedName>
</protein>
<dbReference type="GO" id="GO:0005634">
    <property type="term" value="C:nucleus"/>
    <property type="evidence" value="ECO:0007669"/>
    <property type="project" value="UniProtKB-UniRule"/>
</dbReference>
<evidence type="ECO:0000313" key="4">
    <source>
        <dbReference type="EMBL" id="CUA74837.1"/>
    </source>
</evidence>
<evidence type="ECO:0000256" key="2">
    <source>
        <dbReference type="SAM" id="MobiDB-lite"/>
    </source>
</evidence>
<dbReference type="Proteomes" id="UP000044841">
    <property type="component" value="Unassembled WGS sequence"/>
</dbReference>
<keyword evidence="1" id="KW-0238">DNA-binding</keyword>
<gene>
    <name evidence="4" type="ORF">RSOLAG22IIIB_05732</name>
</gene>
<sequence length="386" mass="43660">MCELLAAGVVSPKGNIKRPPSSVMLFRRARFSTLTEKSMNGRNVKLQPMPLMVKNDWRTSNTGKAEYNELAKHVRQEHNSRYPAYKYTPIPERKWKAINKDGKKTWFFEFLSLISTNIVHEHLGAKPTGLNIDEWIRDPANHMYVNDQILDEILRNTESAVNISSGSRVKRQPEEACLSNNAIQLHNNAYSINGLNTLRKRRNPIFPASQETMVHPQPSPHSSLSLDMSDGSSQSQLLYSTSLPFTKEVHETIQDHPSNPDNLPAIYCTPNSMKKQASFTPEGYKNLTDRTPPYIHEGIELTHNAELIAWGVNNVEGHNTYPPRVPYDMVQSHSTIAEFEALDYTPVSQLSNQSGVSDLCSTDSNGELTYNYSELMNEFPNPFVPD</sequence>
<evidence type="ECO:0000256" key="1">
    <source>
        <dbReference type="PROSITE-ProRule" id="PRU00267"/>
    </source>
</evidence>
<dbReference type="Gene3D" id="1.10.30.10">
    <property type="entry name" value="High mobility group box domain"/>
    <property type="match status" value="1"/>
</dbReference>
<accession>A0A0K6G890</accession>
<dbReference type="GO" id="GO:0003677">
    <property type="term" value="F:DNA binding"/>
    <property type="evidence" value="ECO:0007669"/>
    <property type="project" value="UniProtKB-UniRule"/>
</dbReference>
<evidence type="ECO:0000313" key="5">
    <source>
        <dbReference type="Proteomes" id="UP000044841"/>
    </source>
</evidence>
<keyword evidence="1" id="KW-0539">Nucleus</keyword>
<name>A0A0K6G890_9AGAM</name>
<dbReference type="SUPFAM" id="SSF47095">
    <property type="entry name" value="HMG-box"/>
    <property type="match status" value="1"/>
</dbReference>
<keyword evidence="5" id="KW-1185">Reference proteome</keyword>
<dbReference type="PROSITE" id="PS50118">
    <property type="entry name" value="HMG_BOX_2"/>
    <property type="match status" value="1"/>
</dbReference>
<dbReference type="EMBL" id="CYGV01001500">
    <property type="protein sequence ID" value="CUA74837.1"/>
    <property type="molecule type" value="Genomic_DNA"/>
</dbReference>